<dbReference type="GO" id="GO:0009294">
    <property type="term" value="P:DNA-mediated transformation"/>
    <property type="evidence" value="ECO:0007669"/>
    <property type="project" value="InterPro"/>
</dbReference>
<evidence type="ECO:0000313" key="3">
    <source>
        <dbReference type="EMBL" id="GGY09747.1"/>
    </source>
</evidence>
<evidence type="ECO:0000259" key="2">
    <source>
        <dbReference type="Pfam" id="PF02481"/>
    </source>
</evidence>
<dbReference type="NCBIfam" id="TIGR00732">
    <property type="entry name" value="dprA"/>
    <property type="match status" value="1"/>
</dbReference>
<dbReference type="Pfam" id="PF02481">
    <property type="entry name" value="DNA_processg_A"/>
    <property type="match status" value="1"/>
</dbReference>
<dbReference type="Gene3D" id="3.40.50.450">
    <property type="match status" value="1"/>
</dbReference>
<name>A0A918P062_9NEIS</name>
<accession>A0A918P062</accession>
<reference evidence="3" key="2">
    <citation type="submission" date="2020-09" db="EMBL/GenBank/DDBJ databases">
        <authorList>
            <person name="Sun Q."/>
            <person name="Kim S."/>
        </authorList>
    </citation>
    <scope>NUCLEOTIDE SEQUENCE</scope>
    <source>
        <strain evidence="3">KCTC 32182</strain>
    </source>
</reference>
<keyword evidence="4" id="KW-1185">Reference proteome</keyword>
<comment type="caution">
    <text evidence="3">The sequence shown here is derived from an EMBL/GenBank/DDBJ whole genome shotgun (WGS) entry which is preliminary data.</text>
</comment>
<sequence length="292" mass="30608">MTPADHEAWLHLAFTRDLGASAALALVGRLGSARHALDASLSMLAPLIGHAAAEALHRRDAGGEVDAALEWAQQADCHLVSLDDDDYPARLAETVGPPLVMFARGRRELLARPSLAIVGSRNASTEGAGTAQDFAAALAGHGYTIVSGLAEGIDTAAHRGALEHEASTIAVTGTGIDRVYPASNHALAREIAERGLVLSELPLGSKPLQHHFPRRNRVIAGMSQGCLVVEASVRSGSLITARLALEAGREVMAIPGSIHNPQARGCHRLIKDGAKLVETVEDVMAEISPADR</sequence>
<dbReference type="Proteomes" id="UP000645257">
    <property type="component" value="Unassembled WGS sequence"/>
</dbReference>
<protein>
    <recommendedName>
        <fullName evidence="2">Smf/DprA SLOG domain-containing protein</fullName>
    </recommendedName>
</protein>
<dbReference type="AlphaFoldDB" id="A0A918P062"/>
<evidence type="ECO:0000313" key="4">
    <source>
        <dbReference type="Proteomes" id="UP000645257"/>
    </source>
</evidence>
<dbReference type="RefSeq" id="WP_229804526.1">
    <property type="nucleotide sequence ID" value="NZ_BMYX01000004.1"/>
</dbReference>
<comment type="similarity">
    <text evidence="1">Belongs to the DprA/Smf family.</text>
</comment>
<organism evidence="3 4">
    <name type="scientific">Paludibacterium paludis</name>
    <dbReference type="NCBI Taxonomy" id="1225769"/>
    <lineage>
        <taxon>Bacteria</taxon>
        <taxon>Pseudomonadati</taxon>
        <taxon>Pseudomonadota</taxon>
        <taxon>Betaproteobacteria</taxon>
        <taxon>Neisseriales</taxon>
        <taxon>Chromobacteriaceae</taxon>
        <taxon>Paludibacterium</taxon>
    </lineage>
</organism>
<dbReference type="EMBL" id="BMYX01000004">
    <property type="protein sequence ID" value="GGY09747.1"/>
    <property type="molecule type" value="Genomic_DNA"/>
</dbReference>
<evidence type="ECO:0000256" key="1">
    <source>
        <dbReference type="ARBA" id="ARBA00006525"/>
    </source>
</evidence>
<proteinExistence type="inferred from homology"/>
<gene>
    <name evidence="3" type="ORF">GCM10011289_10780</name>
</gene>
<reference evidence="3" key="1">
    <citation type="journal article" date="2014" name="Int. J. Syst. Evol. Microbiol.">
        <title>Complete genome sequence of Corynebacterium casei LMG S-19264T (=DSM 44701T), isolated from a smear-ripened cheese.</title>
        <authorList>
            <consortium name="US DOE Joint Genome Institute (JGI-PGF)"/>
            <person name="Walter F."/>
            <person name="Albersmeier A."/>
            <person name="Kalinowski J."/>
            <person name="Ruckert C."/>
        </authorList>
    </citation>
    <scope>NUCLEOTIDE SEQUENCE</scope>
    <source>
        <strain evidence="3">KCTC 32182</strain>
    </source>
</reference>
<dbReference type="PANTHER" id="PTHR43022:SF1">
    <property type="entry name" value="PROTEIN SMF"/>
    <property type="match status" value="1"/>
</dbReference>
<dbReference type="InterPro" id="IPR003488">
    <property type="entry name" value="DprA"/>
</dbReference>
<dbReference type="SUPFAM" id="SSF102405">
    <property type="entry name" value="MCP/YpsA-like"/>
    <property type="match status" value="1"/>
</dbReference>
<feature type="domain" description="Smf/DprA SLOG" evidence="2">
    <location>
        <begin position="79"/>
        <end position="287"/>
    </location>
</feature>
<dbReference type="InterPro" id="IPR057666">
    <property type="entry name" value="DrpA_SLOG"/>
</dbReference>
<dbReference type="PANTHER" id="PTHR43022">
    <property type="entry name" value="PROTEIN SMF"/>
    <property type="match status" value="1"/>
</dbReference>